<sequence length="55" mass="6805">MFNLPAETFWWLVPWPLIWMALAIILYFKHKREDEREGQHQNNTIDQKEVTRFES</sequence>
<feature type="region of interest" description="Disordered" evidence="1">
    <location>
        <begin position="34"/>
        <end position="55"/>
    </location>
</feature>
<reference evidence="3 4" key="1">
    <citation type="submission" date="2023-07" db="EMBL/GenBank/DDBJ databases">
        <title>Genomic Encyclopedia of Type Strains, Phase IV (KMG-IV): sequencing the most valuable type-strain genomes for metagenomic binning, comparative biology and taxonomic classification.</title>
        <authorList>
            <person name="Goeker M."/>
        </authorList>
    </citation>
    <scope>NUCLEOTIDE SEQUENCE [LARGE SCALE GENOMIC DNA]</scope>
    <source>
        <strain evidence="3 4">DSM 17740</strain>
    </source>
</reference>
<organism evidence="3 4">
    <name type="scientific">Caldalkalibacillus uzonensis</name>
    <dbReference type="NCBI Taxonomy" id="353224"/>
    <lineage>
        <taxon>Bacteria</taxon>
        <taxon>Bacillati</taxon>
        <taxon>Bacillota</taxon>
        <taxon>Bacilli</taxon>
        <taxon>Bacillales</taxon>
        <taxon>Bacillaceae</taxon>
        <taxon>Caldalkalibacillus</taxon>
    </lineage>
</organism>
<keyword evidence="2" id="KW-1133">Transmembrane helix</keyword>
<dbReference type="EMBL" id="JAUSUQ010000004">
    <property type="protein sequence ID" value="MDQ0338684.1"/>
    <property type="molecule type" value="Genomic_DNA"/>
</dbReference>
<keyword evidence="4" id="KW-1185">Reference proteome</keyword>
<proteinExistence type="predicted"/>
<name>A0ABU0CQM9_9BACI</name>
<dbReference type="RefSeq" id="WP_307337421.1">
    <property type="nucleotide sequence ID" value="NZ_JAUSUQ010000004.1"/>
</dbReference>
<evidence type="ECO:0000313" key="4">
    <source>
        <dbReference type="Proteomes" id="UP001232445"/>
    </source>
</evidence>
<feature type="compositionally biased region" description="Basic and acidic residues" evidence="1">
    <location>
        <begin position="46"/>
        <end position="55"/>
    </location>
</feature>
<feature type="transmembrane region" description="Helical" evidence="2">
    <location>
        <begin position="12"/>
        <end position="28"/>
    </location>
</feature>
<keyword evidence="2" id="KW-0472">Membrane</keyword>
<dbReference type="Proteomes" id="UP001232445">
    <property type="component" value="Unassembled WGS sequence"/>
</dbReference>
<evidence type="ECO:0000256" key="2">
    <source>
        <dbReference type="SAM" id="Phobius"/>
    </source>
</evidence>
<protein>
    <submittedName>
        <fullName evidence="3">Uncharacterized protein</fullName>
    </submittedName>
</protein>
<gene>
    <name evidence="3" type="ORF">J2S00_001470</name>
</gene>
<comment type="caution">
    <text evidence="3">The sequence shown here is derived from an EMBL/GenBank/DDBJ whole genome shotgun (WGS) entry which is preliminary data.</text>
</comment>
<keyword evidence="2" id="KW-0812">Transmembrane</keyword>
<evidence type="ECO:0000313" key="3">
    <source>
        <dbReference type="EMBL" id="MDQ0338684.1"/>
    </source>
</evidence>
<evidence type="ECO:0000256" key="1">
    <source>
        <dbReference type="SAM" id="MobiDB-lite"/>
    </source>
</evidence>
<accession>A0ABU0CQM9</accession>